<evidence type="ECO:0000313" key="2">
    <source>
        <dbReference type="EMBL" id="SFV73748.1"/>
    </source>
</evidence>
<proteinExistence type="predicted"/>
<dbReference type="Proteomes" id="UP000186323">
    <property type="component" value="Chromosome I"/>
</dbReference>
<evidence type="ECO:0000256" key="1">
    <source>
        <dbReference type="SAM" id="MobiDB-lite"/>
    </source>
</evidence>
<protein>
    <submittedName>
        <fullName evidence="2">Uncharacterized protein</fullName>
    </submittedName>
</protein>
<evidence type="ECO:0000313" key="3">
    <source>
        <dbReference type="Proteomes" id="UP000186323"/>
    </source>
</evidence>
<name>A0A1K1LGA5_9BACT</name>
<gene>
    <name evidence="2" type="ORF">DESPIGER_1923</name>
</gene>
<reference evidence="3" key="1">
    <citation type="submission" date="2016-10" db="EMBL/GenBank/DDBJ databases">
        <authorList>
            <person name="Wegmann U."/>
        </authorList>
    </citation>
    <scope>NUCLEOTIDE SEQUENCE [LARGE SCALE GENOMIC DNA]</scope>
</reference>
<dbReference type="AlphaFoldDB" id="A0A1K1LGA5"/>
<feature type="region of interest" description="Disordered" evidence="1">
    <location>
        <begin position="1"/>
        <end position="43"/>
    </location>
</feature>
<feature type="compositionally biased region" description="Basic residues" evidence="1">
    <location>
        <begin position="34"/>
        <end position="43"/>
    </location>
</feature>
<organism evidence="2 3">
    <name type="scientific">Desulfovibrio piger</name>
    <dbReference type="NCBI Taxonomy" id="901"/>
    <lineage>
        <taxon>Bacteria</taxon>
        <taxon>Pseudomonadati</taxon>
        <taxon>Thermodesulfobacteriota</taxon>
        <taxon>Desulfovibrionia</taxon>
        <taxon>Desulfovibrionales</taxon>
        <taxon>Desulfovibrionaceae</taxon>
        <taxon>Desulfovibrio</taxon>
    </lineage>
</organism>
<sequence>MKKGLPPGAWPQGGGRFFRAGAQRGKGPAGPFPLKRRCWRERD</sequence>
<keyword evidence="3" id="KW-1185">Reference proteome</keyword>
<accession>A0A1K1LGA5</accession>
<dbReference type="EMBL" id="LT630450">
    <property type="protein sequence ID" value="SFV73748.1"/>
    <property type="molecule type" value="Genomic_DNA"/>
</dbReference>
<dbReference type="KEGG" id="dpg:DESPIGER_1923"/>